<dbReference type="AlphaFoldDB" id="A0A381RLT4"/>
<evidence type="ECO:0000313" key="1">
    <source>
        <dbReference type="EMBL" id="SUZ92231.1"/>
    </source>
</evidence>
<proteinExistence type="predicted"/>
<sequence length="36" mass="4393">MVLLLFNNYYYLINYSKIQYIADYTNIHKTLVFAQT</sequence>
<organism evidence="1">
    <name type="scientific">marine metagenome</name>
    <dbReference type="NCBI Taxonomy" id="408172"/>
    <lineage>
        <taxon>unclassified sequences</taxon>
        <taxon>metagenomes</taxon>
        <taxon>ecological metagenomes</taxon>
    </lineage>
</organism>
<reference evidence="1" key="1">
    <citation type="submission" date="2018-05" db="EMBL/GenBank/DDBJ databases">
        <authorList>
            <person name="Lanie J.A."/>
            <person name="Ng W.-L."/>
            <person name="Kazmierczak K.M."/>
            <person name="Andrzejewski T.M."/>
            <person name="Davidsen T.M."/>
            <person name="Wayne K.J."/>
            <person name="Tettelin H."/>
            <person name="Glass J.I."/>
            <person name="Rusch D."/>
            <person name="Podicherti R."/>
            <person name="Tsui H.-C.T."/>
            <person name="Winkler M.E."/>
        </authorList>
    </citation>
    <scope>NUCLEOTIDE SEQUENCE</scope>
</reference>
<accession>A0A381RLT4</accession>
<dbReference type="EMBL" id="UINC01002042">
    <property type="protein sequence ID" value="SUZ92231.1"/>
    <property type="molecule type" value="Genomic_DNA"/>
</dbReference>
<protein>
    <submittedName>
        <fullName evidence="1">Uncharacterized protein</fullName>
    </submittedName>
</protein>
<gene>
    <name evidence="1" type="ORF">METZ01_LOCUS45085</name>
</gene>
<name>A0A381RLT4_9ZZZZ</name>